<comment type="caution">
    <text evidence="1">The sequence shown here is derived from an EMBL/GenBank/DDBJ whole genome shotgun (WGS) entry which is preliminary data.</text>
</comment>
<dbReference type="Pfam" id="PF02620">
    <property type="entry name" value="YceD"/>
    <property type="match status" value="1"/>
</dbReference>
<reference evidence="1 2" key="1">
    <citation type="submission" date="2023-09" db="EMBL/GenBank/DDBJ databases">
        <title>Aquirufa genomes.</title>
        <authorList>
            <person name="Pitt A."/>
        </authorList>
    </citation>
    <scope>NUCLEOTIDE SEQUENCE [LARGE SCALE GENOMIC DNA]</scope>
    <source>
        <strain evidence="1 2">LEOWEIH-7C</strain>
    </source>
</reference>
<organism evidence="1 2">
    <name type="scientific">Aquirufa regiilacus</name>
    <dbReference type="NCBI Taxonomy" id="3024868"/>
    <lineage>
        <taxon>Bacteria</taxon>
        <taxon>Pseudomonadati</taxon>
        <taxon>Bacteroidota</taxon>
        <taxon>Cytophagia</taxon>
        <taxon>Cytophagales</taxon>
        <taxon>Flectobacillaceae</taxon>
        <taxon>Aquirufa</taxon>
    </lineage>
</organism>
<evidence type="ECO:0000313" key="1">
    <source>
        <dbReference type="EMBL" id="MDU0809058.1"/>
    </source>
</evidence>
<protein>
    <submittedName>
        <fullName evidence="1">DUF177 domain-containing protein</fullName>
    </submittedName>
</protein>
<gene>
    <name evidence="1" type="ORF">PQG45_08420</name>
</gene>
<name>A0ABU3TT73_9BACT</name>
<dbReference type="RefSeq" id="WP_315577082.1">
    <property type="nucleotide sequence ID" value="NZ_JARDXH010000005.1"/>
</dbReference>
<accession>A0ABU3TT73</accession>
<dbReference type="InterPro" id="IPR003772">
    <property type="entry name" value="YceD"/>
</dbReference>
<dbReference type="Proteomes" id="UP001249959">
    <property type="component" value="Unassembled WGS sequence"/>
</dbReference>
<sequence>MKKVNASLVVSKKLPNFAFLFSIKVNMKVLEEFQIPIIALEDKSYHYTFSGDDSFFAAFEQDWVEKGKFEASADLTKSALMIQVQLKITGSIELICDRSLEVFDYPLEVNEKLIFKYSDHSEDLGDNLFLLDRKEPKLDLSQDIFDFIALEVPMKKLHPRFLAEEDIASEDVFIYTTDRADEKPASTTEEAIDPRWAALQKLKDLK</sequence>
<evidence type="ECO:0000313" key="2">
    <source>
        <dbReference type="Proteomes" id="UP001249959"/>
    </source>
</evidence>
<dbReference type="EMBL" id="JAVNWW010000003">
    <property type="protein sequence ID" value="MDU0809058.1"/>
    <property type="molecule type" value="Genomic_DNA"/>
</dbReference>
<keyword evidence="2" id="KW-1185">Reference proteome</keyword>
<proteinExistence type="predicted"/>